<organism evidence="2 3">
    <name type="scientific">Ascaris lumbricoides</name>
    <name type="common">Giant roundworm</name>
    <dbReference type="NCBI Taxonomy" id="6252"/>
    <lineage>
        <taxon>Eukaryota</taxon>
        <taxon>Metazoa</taxon>
        <taxon>Ecdysozoa</taxon>
        <taxon>Nematoda</taxon>
        <taxon>Chromadorea</taxon>
        <taxon>Rhabditida</taxon>
        <taxon>Spirurina</taxon>
        <taxon>Ascaridomorpha</taxon>
        <taxon>Ascaridoidea</taxon>
        <taxon>Ascarididae</taxon>
        <taxon>Ascaris</taxon>
    </lineage>
</organism>
<dbReference type="Proteomes" id="UP000036681">
    <property type="component" value="Unplaced"/>
</dbReference>
<name>A0A0M3HVL9_ASCLU</name>
<accession>A0A0M3HVL9</accession>
<feature type="compositionally biased region" description="Polar residues" evidence="1">
    <location>
        <begin position="56"/>
        <end position="68"/>
    </location>
</feature>
<reference evidence="3" key="1">
    <citation type="submission" date="2017-02" db="UniProtKB">
        <authorList>
            <consortium name="WormBaseParasite"/>
        </authorList>
    </citation>
    <scope>IDENTIFICATION</scope>
</reference>
<dbReference type="WBParaSite" id="ALUE_0000703101-mRNA-1">
    <property type="protein sequence ID" value="ALUE_0000703101-mRNA-1"/>
    <property type="gene ID" value="ALUE_0000703101"/>
</dbReference>
<sequence>MIHVSGAYMLWPVAKDYSLYSWGVYWRIVTWSAEAAEETTTNVVEKDGREDISGTLEGNAQMGNSRQPNAKEASLPDLHSGHSVGHSQQNCALRGRRSTGLFANLMQTIKLLNPPSSKETTGRRPLKGYLWQRVVWTKVAMNIQIKEALSSSSSIGLIGFIDSMLERNPGFVICARCAPKELNRRADRPVTFDVIKLAATEEGDALLKEISFFYDPTEPSYNSGNCDVKDG</sequence>
<protein>
    <submittedName>
        <fullName evidence="3">Kinesin motor domain-containing protein</fullName>
    </submittedName>
</protein>
<evidence type="ECO:0000256" key="1">
    <source>
        <dbReference type="SAM" id="MobiDB-lite"/>
    </source>
</evidence>
<dbReference type="AlphaFoldDB" id="A0A0M3HVL9"/>
<keyword evidence="2" id="KW-1185">Reference proteome</keyword>
<feature type="region of interest" description="Disordered" evidence="1">
    <location>
        <begin position="42"/>
        <end position="89"/>
    </location>
</feature>
<evidence type="ECO:0000313" key="2">
    <source>
        <dbReference type="Proteomes" id="UP000036681"/>
    </source>
</evidence>
<proteinExistence type="predicted"/>
<evidence type="ECO:0000313" key="3">
    <source>
        <dbReference type="WBParaSite" id="ALUE_0000703101-mRNA-1"/>
    </source>
</evidence>